<sequence length="276" mass="30443">MKKLILSTAMALVLTACGSGGSSTSSQLNQSNFAEKEGIAVSEYFFGVSTQSHTHKKGINKLYLIGELGEYKGKEIIIPLIPEGALTNNHFHYLDIKLGNAITKSIISSRYYQYTRFGLLRDPEDKDFLTFFQGIATKVNDLPKGTAIQYRGDALGMVRIERHNFKNPKNNLNDVESGWVEGKSEFTVDFSHKKISGVLKDFKVGENGLNVPTMIISAKSFSGNKVDYLNENTAKGTGELLKAQFYGSKAAELSGQYGKRLDKEKVAFAVFGAKKQ</sequence>
<organism evidence="3 4">
    <name type="scientific">Phocoenobacter skyensis</name>
    <dbReference type="NCBI Taxonomy" id="97481"/>
    <lineage>
        <taxon>Bacteria</taxon>
        <taxon>Pseudomonadati</taxon>
        <taxon>Pseudomonadota</taxon>
        <taxon>Gammaproteobacteria</taxon>
        <taxon>Pasteurellales</taxon>
        <taxon>Pasteurellaceae</taxon>
        <taxon>Phocoenobacter</taxon>
    </lineage>
</organism>
<name>A0AAJ6NB39_9PAST</name>
<comment type="caution">
    <text evidence="3">The sequence shown here is derived from an EMBL/GenBank/DDBJ whole genome shotgun (WGS) entry which is preliminary data.</text>
</comment>
<dbReference type="Pfam" id="PF01298">
    <property type="entry name" value="TbpB_B_D"/>
    <property type="match status" value="1"/>
</dbReference>
<dbReference type="Gene3D" id="2.40.160.90">
    <property type="match status" value="1"/>
</dbReference>
<proteinExistence type="predicted"/>
<dbReference type="AlphaFoldDB" id="A0AAJ6NB39"/>
<protein>
    <submittedName>
        <fullName evidence="3">Transferrin-binding protein-like solute binding protein</fullName>
    </submittedName>
</protein>
<dbReference type="InterPro" id="IPR001677">
    <property type="entry name" value="TbpB_B_D"/>
</dbReference>
<dbReference type="SUPFAM" id="SSF56925">
    <property type="entry name" value="OMPA-like"/>
    <property type="match status" value="1"/>
</dbReference>
<dbReference type="InterPro" id="IPR011250">
    <property type="entry name" value="OMP/PagP_B-barrel"/>
</dbReference>
<dbReference type="RefSeq" id="WP_306374479.1">
    <property type="nucleotide sequence ID" value="NZ_JASAYK010000005.1"/>
</dbReference>
<dbReference type="PROSITE" id="PS51257">
    <property type="entry name" value="PROKAR_LIPOPROTEIN"/>
    <property type="match status" value="1"/>
</dbReference>
<evidence type="ECO:0000313" key="4">
    <source>
        <dbReference type="Proteomes" id="UP001236239"/>
    </source>
</evidence>
<keyword evidence="1" id="KW-0732">Signal</keyword>
<evidence type="ECO:0000256" key="1">
    <source>
        <dbReference type="SAM" id="SignalP"/>
    </source>
</evidence>
<dbReference type="Proteomes" id="UP001236239">
    <property type="component" value="Unassembled WGS sequence"/>
</dbReference>
<feature type="chain" id="PRO_5042612456" evidence="1">
    <location>
        <begin position="19"/>
        <end position="276"/>
    </location>
</feature>
<feature type="signal peptide" evidence="1">
    <location>
        <begin position="1"/>
        <end position="18"/>
    </location>
</feature>
<evidence type="ECO:0000313" key="3">
    <source>
        <dbReference type="EMBL" id="MDP8173528.1"/>
    </source>
</evidence>
<accession>A0AAJ6NB39</accession>
<reference evidence="3" key="1">
    <citation type="journal article" date="2023" name="Front. Microbiol.">
        <title>Phylogeography and host specificity of Pasteurellaceae pathogenic to sea-farmed fish in the north-east Atlantic.</title>
        <authorList>
            <person name="Gulla S."/>
            <person name="Colquhoun D.J."/>
            <person name="Olsen A.B."/>
            <person name="Spilsberg B."/>
            <person name="Lagesen K."/>
            <person name="Aakesson C.P."/>
            <person name="Strom S."/>
            <person name="Manji F."/>
            <person name="Birkbeck T.H."/>
            <person name="Nilsen H.K."/>
        </authorList>
    </citation>
    <scope>NUCLEOTIDE SEQUENCE</scope>
    <source>
        <strain evidence="3">TW16_20</strain>
    </source>
</reference>
<dbReference type="EMBL" id="JASAYQ010000017">
    <property type="protein sequence ID" value="MDP8173528.1"/>
    <property type="molecule type" value="Genomic_DNA"/>
</dbReference>
<gene>
    <name evidence="3" type="ORF">QJU93_09195</name>
</gene>
<feature type="domain" description="Transferrin-binding protein B C-lobe/N-lobe beta-barrel" evidence="2">
    <location>
        <begin position="142"/>
        <end position="275"/>
    </location>
</feature>
<evidence type="ECO:0000259" key="2">
    <source>
        <dbReference type="Pfam" id="PF01298"/>
    </source>
</evidence>